<dbReference type="AlphaFoldDB" id="E4YBV3"/>
<proteinExistence type="predicted"/>
<name>E4YBV3_OIKDI</name>
<gene>
    <name evidence="1" type="ORF">GSOID_T00020908001</name>
</gene>
<sequence>MSPVIRSEVASLDVVFAPASLAVDTVVTLDKRHGKGSLVVVFKLSEYGLKQSKRGKWRLDPYQING</sequence>
<reference evidence="1" key="1">
    <citation type="journal article" date="2010" name="Science">
        <title>Plasticity of animal genome architecture unmasked by rapid evolution of a pelagic tunicate.</title>
        <authorList>
            <person name="Denoeud F."/>
            <person name="Henriet S."/>
            <person name="Mungpakdee S."/>
            <person name="Aury J.M."/>
            <person name="Da Silva C."/>
            <person name="Brinkmann H."/>
            <person name="Mikhaleva J."/>
            <person name="Olsen L.C."/>
            <person name="Jubin C."/>
            <person name="Canestro C."/>
            <person name="Bouquet J.M."/>
            <person name="Danks G."/>
            <person name="Poulain J."/>
            <person name="Campsteijn C."/>
            <person name="Adamski M."/>
            <person name="Cross I."/>
            <person name="Yadetie F."/>
            <person name="Muffato M."/>
            <person name="Louis A."/>
            <person name="Butcher S."/>
            <person name="Tsagkogeorga G."/>
            <person name="Konrad A."/>
            <person name="Singh S."/>
            <person name="Jensen M.F."/>
            <person name="Cong E.H."/>
            <person name="Eikeseth-Otteraa H."/>
            <person name="Noel B."/>
            <person name="Anthouard V."/>
            <person name="Porcel B.M."/>
            <person name="Kachouri-Lafond R."/>
            <person name="Nishino A."/>
            <person name="Ugolini M."/>
            <person name="Chourrout P."/>
            <person name="Nishida H."/>
            <person name="Aasland R."/>
            <person name="Huzurbazar S."/>
            <person name="Westhof E."/>
            <person name="Delsuc F."/>
            <person name="Lehrach H."/>
            <person name="Reinhardt R."/>
            <person name="Weissenbach J."/>
            <person name="Roy S.W."/>
            <person name="Artiguenave F."/>
            <person name="Postlethwait J.H."/>
            <person name="Manak J.R."/>
            <person name="Thompson E.M."/>
            <person name="Jaillon O."/>
            <person name="Du Pasquier L."/>
            <person name="Boudinot P."/>
            <person name="Liberles D.A."/>
            <person name="Volff J.N."/>
            <person name="Philippe H."/>
            <person name="Lenhard B."/>
            <person name="Roest Crollius H."/>
            <person name="Wincker P."/>
            <person name="Chourrout D."/>
        </authorList>
    </citation>
    <scope>NUCLEOTIDE SEQUENCE [LARGE SCALE GENOMIC DNA]</scope>
</reference>
<organism evidence="1">
    <name type="scientific">Oikopleura dioica</name>
    <name type="common">Tunicate</name>
    <dbReference type="NCBI Taxonomy" id="34765"/>
    <lineage>
        <taxon>Eukaryota</taxon>
        <taxon>Metazoa</taxon>
        <taxon>Chordata</taxon>
        <taxon>Tunicata</taxon>
        <taxon>Appendicularia</taxon>
        <taxon>Copelata</taxon>
        <taxon>Oikopleuridae</taxon>
        <taxon>Oikopleura</taxon>
    </lineage>
</organism>
<dbReference type="Proteomes" id="UP000011014">
    <property type="component" value="Unassembled WGS sequence"/>
</dbReference>
<dbReference type="EMBL" id="FN654389">
    <property type="protein sequence ID" value="CBY33040.1"/>
    <property type="molecule type" value="Genomic_DNA"/>
</dbReference>
<evidence type="ECO:0000313" key="1">
    <source>
        <dbReference type="EMBL" id="CBY33040.1"/>
    </source>
</evidence>
<accession>E4YBV3</accession>
<protein>
    <submittedName>
        <fullName evidence="1">Uncharacterized protein</fullName>
    </submittedName>
</protein>